<keyword evidence="1" id="KW-0805">Transcription regulation</keyword>
<dbReference type="PRINTS" id="PR00032">
    <property type="entry name" value="HTHARAC"/>
</dbReference>
<dbReference type="Gene3D" id="1.10.10.60">
    <property type="entry name" value="Homeodomain-like"/>
    <property type="match status" value="2"/>
</dbReference>
<name>D2QIJ0_SPILD</name>
<dbReference type="PANTHER" id="PTHR43280:SF32">
    <property type="entry name" value="TRANSCRIPTIONAL REGULATORY PROTEIN"/>
    <property type="match status" value="1"/>
</dbReference>
<feature type="domain" description="HTH araC/xylS-type" evidence="4">
    <location>
        <begin position="194"/>
        <end position="299"/>
    </location>
</feature>
<dbReference type="SUPFAM" id="SSF46689">
    <property type="entry name" value="Homeodomain-like"/>
    <property type="match status" value="1"/>
</dbReference>
<dbReference type="eggNOG" id="COG2207">
    <property type="taxonomic scope" value="Bacteria"/>
</dbReference>
<dbReference type="PROSITE" id="PS01124">
    <property type="entry name" value="HTH_ARAC_FAMILY_2"/>
    <property type="match status" value="1"/>
</dbReference>
<dbReference type="InterPro" id="IPR009057">
    <property type="entry name" value="Homeodomain-like_sf"/>
</dbReference>
<dbReference type="Proteomes" id="UP000002028">
    <property type="component" value="Chromosome"/>
</dbReference>
<evidence type="ECO:0000259" key="4">
    <source>
        <dbReference type="PROSITE" id="PS01124"/>
    </source>
</evidence>
<gene>
    <name evidence="5" type="ordered locus">Slin_2759</name>
</gene>
<reference evidence="5 6" key="1">
    <citation type="journal article" date="2010" name="Stand. Genomic Sci.">
        <title>Complete genome sequence of Spirosoma linguale type strain (1).</title>
        <authorList>
            <person name="Lail K."/>
            <person name="Sikorski J."/>
            <person name="Saunders E."/>
            <person name="Lapidus A."/>
            <person name="Glavina Del Rio T."/>
            <person name="Copeland A."/>
            <person name="Tice H."/>
            <person name="Cheng J.-F."/>
            <person name="Lucas S."/>
            <person name="Nolan M."/>
            <person name="Bruce D."/>
            <person name="Goodwin L."/>
            <person name="Pitluck S."/>
            <person name="Ivanova N."/>
            <person name="Mavromatis K."/>
            <person name="Ovchinnikova G."/>
            <person name="Pati A."/>
            <person name="Chen A."/>
            <person name="Palaniappan K."/>
            <person name="Land M."/>
            <person name="Hauser L."/>
            <person name="Chang Y.-J."/>
            <person name="Jeffries C.D."/>
            <person name="Chain P."/>
            <person name="Brettin T."/>
            <person name="Detter J.C."/>
            <person name="Schuetze A."/>
            <person name="Rohde M."/>
            <person name="Tindall B.J."/>
            <person name="Goeker M."/>
            <person name="Bristow J."/>
            <person name="Eisen J.A."/>
            <person name="Markowitz V."/>
            <person name="Hugenholtz P."/>
            <person name="Kyrpides N.C."/>
            <person name="Klenk H.-P."/>
            <person name="Chen F."/>
        </authorList>
    </citation>
    <scope>NUCLEOTIDE SEQUENCE [LARGE SCALE GENOMIC DNA]</scope>
    <source>
        <strain evidence="6">ATCC 33905 / DSM 74 / LMG 10896 / Claus 1</strain>
    </source>
</reference>
<sequence length="300" mass="34654">MSAIKRLGSIEELNIRNGKATDHPLVTILDLSKTQPGPVGKIHFELYGIFLKEATCSSIKYGRHYYDYQTGTLVFIAPGQVVDIEDENEDGLHQPSGLVLFFHPDLIRGTYLGQHIKEYTFFSYEVHEALHLSESERAIVLDCLTKIQTELARPIDKHSKKLIANTLELFLNHCMRFYDRQFITREHVNKGIVEKFETLLDHYFQSDDLLTSGLPTVSYCAEQLHLSAKYFGDLIKKETGKTAQEYIQLRLMDLAKEKMLESDKSVSEIAYELGFKYPQHFTRLFKQKVGYTPNEYRMVN</sequence>
<dbReference type="KEGG" id="sli:Slin_2759"/>
<evidence type="ECO:0000313" key="6">
    <source>
        <dbReference type="Proteomes" id="UP000002028"/>
    </source>
</evidence>
<dbReference type="GO" id="GO:0003700">
    <property type="term" value="F:DNA-binding transcription factor activity"/>
    <property type="evidence" value="ECO:0007669"/>
    <property type="project" value="InterPro"/>
</dbReference>
<evidence type="ECO:0000256" key="3">
    <source>
        <dbReference type="ARBA" id="ARBA00023163"/>
    </source>
</evidence>
<keyword evidence="3" id="KW-0804">Transcription</keyword>
<keyword evidence="2" id="KW-0238">DNA-binding</keyword>
<evidence type="ECO:0000256" key="1">
    <source>
        <dbReference type="ARBA" id="ARBA00023015"/>
    </source>
</evidence>
<proteinExistence type="predicted"/>
<accession>D2QIJ0</accession>
<dbReference type="GO" id="GO:0043565">
    <property type="term" value="F:sequence-specific DNA binding"/>
    <property type="evidence" value="ECO:0007669"/>
    <property type="project" value="InterPro"/>
</dbReference>
<dbReference type="EMBL" id="CP001769">
    <property type="protein sequence ID" value="ADB38774.1"/>
    <property type="molecule type" value="Genomic_DNA"/>
</dbReference>
<evidence type="ECO:0000256" key="2">
    <source>
        <dbReference type="ARBA" id="ARBA00023125"/>
    </source>
</evidence>
<dbReference type="Pfam" id="PF12833">
    <property type="entry name" value="HTH_18"/>
    <property type="match status" value="1"/>
</dbReference>
<dbReference type="AlphaFoldDB" id="D2QIJ0"/>
<evidence type="ECO:0000313" key="5">
    <source>
        <dbReference type="EMBL" id="ADB38774.1"/>
    </source>
</evidence>
<protein>
    <submittedName>
        <fullName evidence="5">Transcriptional regulator, AraC family</fullName>
    </submittedName>
</protein>
<dbReference type="InterPro" id="IPR018060">
    <property type="entry name" value="HTH_AraC"/>
</dbReference>
<dbReference type="InterPro" id="IPR020449">
    <property type="entry name" value="Tscrpt_reg_AraC-type_HTH"/>
</dbReference>
<organism evidence="5 6">
    <name type="scientific">Spirosoma linguale (strain ATCC 33905 / DSM 74 / LMG 10896 / Claus 1)</name>
    <dbReference type="NCBI Taxonomy" id="504472"/>
    <lineage>
        <taxon>Bacteria</taxon>
        <taxon>Pseudomonadati</taxon>
        <taxon>Bacteroidota</taxon>
        <taxon>Cytophagia</taxon>
        <taxon>Cytophagales</taxon>
        <taxon>Cytophagaceae</taxon>
        <taxon>Spirosoma</taxon>
    </lineage>
</organism>
<dbReference type="HOGENOM" id="CLU_000445_88_11_10"/>
<dbReference type="SMART" id="SM00342">
    <property type="entry name" value="HTH_ARAC"/>
    <property type="match status" value="1"/>
</dbReference>
<dbReference type="RefSeq" id="WP_012927306.1">
    <property type="nucleotide sequence ID" value="NC_013730.1"/>
</dbReference>
<dbReference type="STRING" id="504472.Slin_2759"/>
<dbReference type="PANTHER" id="PTHR43280">
    <property type="entry name" value="ARAC-FAMILY TRANSCRIPTIONAL REGULATOR"/>
    <property type="match status" value="1"/>
</dbReference>
<keyword evidence="6" id="KW-1185">Reference proteome</keyword>